<dbReference type="AlphaFoldDB" id="A0A2R5ESQ4"/>
<name>A0A2R5ESQ4_9BACL</name>
<evidence type="ECO:0000313" key="1">
    <source>
        <dbReference type="EMBL" id="GBG06424.1"/>
    </source>
</evidence>
<sequence length="201" mass="23070">MMGRTGLLFICVLSLLMTSFSQFDVFQLFNNRDCSLSRIMMMHIQIQEPGDPIQAEHPEKSFRMSKAEFNRIPFVCPDESVMILADVPDGTKVTLEEYIMTRKGRLIDKAQAPHTIDITFRGGSAELIFRRYELPADPEKSQFVPIDVTVGYKWVDESVSQEFSFAVRSKAWYFKLPPNERGQSPCMPQEPNCDTDFGMLH</sequence>
<dbReference type="RefSeq" id="WP_108991722.1">
    <property type="nucleotide sequence ID" value="NZ_BDQX01000046.1"/>
</dbReference>
<dbReference type="Proteomes" id="UP000245202">
    <property type="component" value="Unassembled WGS sequence"/>
</dbReference>
<dbReference type="EMBL" id="BDQX01000046">
    <property type="protein sequence ID" value="GBG06424.1"/>
    <property type="molecule type" value="Genomic_DNA"/>
</dbReference>
<reference evidence="1 2" key="1">
    <citation type="submission" date="2017-08" db="EMBL/GenBank/DDBJ databases">
        <title>Substantial Increase in Enzyme Production by Combined Drug-Resistance Mutations in Paenibacillus agaridevorans.</title>
        <authorList>
            <person name="Tanaka Y."/>
            <person name="Funane K."/>
            <person name="Hosaka T."/>
            <person name="Shiwa Y."/>
            <person name="Fujita N."/>
            <person name="Miyazaki T."/>
            <person name="Yoshikawa H."/>
            <person name="Murakami K."/>
            <person name="Kasahara K."/>
            <person name="Inaoka T."/>
            <person name="Hiraga Y."/>
            <person name="Ochi K."/>
        </authorList>
    </citation>
    <scope>NUCLEOTIDE SEQUENCE [LARGE SCALE GENOMIC DNA]</scope>
    <source>
        <strain evidence="1 2">T-3040</strain>
    </source>
</reference>
<proteinExistence type="predicted"/>
<protein>
    <submittedName>
        <fullName evidence="1">Uncharacterized protein</fullName>
    </submittedName>
</protein>
<accession>A0A2R5ESQ4</accession>
<organism evidence="1 2">
    <name type="scientific">Paenibacillus agaridevorans</name>
    <dbReference type="NCBI Taxonomy" id="171404"/>
    <lineage>
        <taxon>Bacteria</taxon>
        <taxon>Bacillati</taxon>
        <taxon>Bacillota</taxon>
        <taxon>Bacilli</taxon>
        <taxon>Bacillales</taxon>
        <taxon>Paenibacillaceae</taxon>
        <taxon>Paenibacillus</taxon>
    </lineage>
</organism>
<evidence type="ECO:0000313" key="2">
    <source>
        <dbReference type="Proteomes" id="UP000245202"/>
    </source>
</evidence>
<gene>
    <name evidence="1" type="ORF">PAT3040_00950</name>
</gene>
<comment type="caution">
    <text evidence="1">The sequence shown here is derived from an EMBL/GenBank/DDBJ whole genome shotgun (WGS) entry which is preliminary data.</text>
</comment>
<keyword evidence="2" id="KW-1185">Reference proteome</keyword>